<dbReference type="EMBL" id="JACAZI010000005">
    <property type="protein sequence ID" value="KAF7359952.1"/>
    <property type="molecule type" value="Genomic_DNA"/>
</dbReference>
<dbReference type="Proteomes" id="UP000620124">
    <property type="component" value="Unassembled WGS sequence"/>
</dbReference>
<gene>
    <name evidence="3" type="ORF">MVEN_00722000</name>
</gene>
<dbReference type="AlphaFoldDB" id="A0A8H7D5D2"/>
<feature type="chain" id="PRO_5034730544" evidence="2">
    <location>
        <begin position="26"/>
        <end position="486"/>
    </location>
</feature>
<proteinExistence type="predicted"/>
<accession>A0A8H7D5D2</accession>
<reference evidence="3" key="1">
    <citation type="submission" date="2020-05" db="EMBL/GenBank/DDBJ databases">
        <title>Mycena genomes resolve the evolution of fungal bioluminescence.</title>
        <authorList>
            <person name="Tsai I.J."/>
        </authorList>
    </citation>
    <scope>NUCLEOTIDE SEQUENCE</scope>
    <source>
        <strain evidence="3">CCC161011</strain>
    </source>
</reference>
<sequence>MNFIFFSAVMNTLVLLLILSYDVACQFCKHFWTRMTGLPENMQLDPKKTAVWFKVPNFHLLGHKWPCHSPFSFHWMWGAGMTNGEDVEQNWEFTNGAAGSTKMMGPGGRHAFLEGLFAFQNWMRTVSYRNVFSRRMATNLKEAQKHREAFEAFTELLEGERPELVEKWKAWVKEWESEQHMDGVGSPFEMSKPVNSLKEIRVRLGKEELTRTGAGVEVERRHTSSTFITLGLEIEQTQRILTIDLKALANPSPLQELDFVKRKIALLKRIARFRKLQLTYMPELVRHLTVGQREIFQDKKRSAETVKLFMPSELASTTRQTVCEKGLDLIEEEMREAELEEGLEELRNALRARTATNRFRHRNTTALRVEWCKAYARMRRWHEDIVLVEEEMRRTIEFGRYMAKEWEDRANARAASVSPALAEGLRLREKARIYLAGVPVEGGTEVVVDVDSEEVDPTDEEGDVPGDEDVDGHGTADADEEDPDDV</sequence>
<dbReference type="OrthoDB" id="3192989at2759"/>
<protein>
    <submittedName>
        <fullName evidence="3">CxC2 domain-containing protein</fullName>
    </submittedName>
</protein>
<keyword evidence="2" id="KW-0732">Signal</keyword>
<feature type="region of interest" description="Disordered" evidence="1">
    <location>
        <begin position="446"/>
        <end position="486"/>
    </location>
</feature>
<feature type="compositionally biased region" description="Acidic residues" evidence="1">
    <location>
        <begin position="448"/>
        <end position="470"/>
    </location>
</feature>
<evidence type="ECO:0000256" key="1">
    <source>
        <dbReference type="SAM" id="MobiDB-lite"/>
    </source>
</evidence>
<dbReference type="Pfam" id="PF18758">
    <property type="entry name" value="KDZ"/>
    <property type="match status" value="1"/>
</dbReference>
<evidence type="ECO:0000313" key="4">
    <source>
        <dbReference type="Proteomes" id="UP000620124"/>
    </source>
</evidence>
<evidence type="ECO:0000313" key="3">
    <source>
        <dbReference type="EMBL" id="KAF7359952.1"/>
    </source>
</evidence>
<name>A0A8H7D5D2_9AGAR</name>
<dbReference type="InterPro" id="IPR040521">
    <property type="entry name" value="KDZ"/>
</dbReference>
<comment type="caution">
    <text evidence="3">The sequence shown here is derived from an EMBL/GenBank/DDBJ whole genome shotgun (WGS) entry which is preliminary data.</text>
</comment>
<feature type="signal peptide" evidence="2">
    <location>
        <begin position="1"/>
        <end position="25"/>
    </location>
</feature>
<evidence type="ECO:0000256" key="2">
    <source>
        <dbReference type="SAM" id="SignalP"/>
    </source>
</evidence>
<keyword evidence="4" id="KW-1185">Reference proteome</keyword>
<feature type="compositionally biased region" description="Acidic residues" evidence="1">
    <location>
        <begin position="477"/>
        <end position="486"/>
    </location>
</feature>
<organism evidence="3 4">
    <name type="scientific">Mycena venus</name>
    <dbReference type="NCBI Taxonomy" id="2733690"/>
    <lineage>
        <taxon>Eukaryota</taxon>
        <taxon>Fungi</taxon>
        <taxon>Dikarya</taxon>
        <taxon>Basidiomycota</taxon>
        <taxon>Agaricomycotina</taxon>
        <taxon>Agaricomycetes</taxon>
        <taxon>Agaricomycetidae</taxon>
        <taxon>Agaricales</taxon>
        <taxon>Marasmiineae</taxon>
        <taxon>Mycenaceae</taxon>
        <taxon>Mycena</taxon>
    </lineage>
</organism>